<dbReference type="GO" id="GO:0005634">
    <property type="term" value="C:nucleus"/>
    <property type="evidence" value="ECO:0007669"/>
    <property type="project" value="UniProtKB-SubCell"/>
</dbReference>
<evidence type="ECO:0000313" key="11">
    <source>
        <dbReference type="EMBL" id="KAB2622089.1"/>
    </source>
</evidence>
<evidence type="ECO:0000256" key="5">
    <source>
        <dbReference type="ARBA" id="ARBA00023015"/>
    </source>
</evidence>
<sequence length="325" mass="35844">MEQPRYWMWAKRKHNGLSSSNHDHHLQVPISNDDSWEEQAFAEDAAGPLGGCIWPPRSYSCSFCRREFRSAQALGGHMNVHRRDRARLKQSPNDETARHNHLHHHQDHDHSVQNSANNPSSSSLGSFQFSSQQVCALVYNPKNPSSDPGTIATSSPSSVSRVSAQLPSKKNCAEQTLIPPSSSSASSPQSSSVMGINRYYNKKSAERDHIKGDKISREVESSSCREKGDHHVANNDRNLSVSLNLVVCCAHTSASDDGDEAIVGSKRRRTDDVPSSIPFFLKSGSADKVHHVQSAEGFEISSSSIEDLDLELRLGDQPKVIKVNK</sequence>
<keyword evidence="12" id="KW-1185">Reference proteome</keyword>
<keyword evidence="7" id="KW-0539">Nucleus</keyword>
<dbReference type="EMBL" id="SMOL01000231">
    <property type="protein sequence ID" value="KAB2622089.1"/>
    <property type="molecule type" value="Genomic_DNA"/>
</dbReference>
<evidence type="ECO:0000256" key="8">
    <source>
        <dbReference type="PROSITE-ProRule" id="PRU00042"/>
    </source>
</evidence>
<gene>
    <name evidence="11" type="ORF">D8674_024271</name>
</gene>
<feature type="region of interest" description="Disordered" evidence="9">
    <location>
        <begin position="75"/>
        <end position="124"/>
    </location>
</feature>
<dbReference type="GO" id="GO:0008270">
    <property type="term" value="F:zinc ion binding"/>
    <property type="evidence" value="ECO:0007669"/>
    <property type="project" value="UniProtKB-KW"/>
</dbReference>
<evidence type="ECO:0000259" key="10">
    <source>
        <dbReference type="PROSITE" id="PS50157"/>
    </source>
</evidence>
<keyword evidence="2" id="KW-0479">Metal-binding</keyword>
<dbReference type="PANTHER" id="PTHR45801">
    <property type="entry name" value="OS07G0101800 PROTEIN"/>
    <property type="match status" value="1"/>
</dbReference>
<dbReference type="InterPro" id="IPR036236">
    <property type="entry name" value="Znf_C2H2_sf"/>
</dbReference>
<reference evidence="11 12" key="1">
    <citation type="submission" date="2019-09" db="EMBL/GenBank/DDBJ databases">
        <authorList>
            <person name="Ou C."/>
        </authorList>
    </citation>
    <scope>NUCLEOTIDE SEQUENCE [LARGE SCALE GENOMIC DNA]</scope>
    <source>
        <strain evidence="11">S2</strain>
        <tissue evidence="11">Leaf</tissue>
    </source>
</reference>
<feature type="domain" description="C2H2-type" evidence="10">
    <location>
        <begin position="59"/>
        <end position="86"/>
    </location>
</feature>
<accession>A0A5N5H2F3</accession>
<keyword evidence="4" id="KW-0862">Zinc</keyword>
<dbReference type="PROSITE" id="PS00028">
    <property type="entry name" value="ZINC_FINGER_C2H2_1"/>
    <property type="match status" value="1"/>
</dbReference>
<dbReference type="InterPro" id="IPR013087">
    <property type="entry name" value="Znf_C2H2_type"/>
</dbReference>
<keyword evidence="6" id="KW-0804">Transcription</keyword>
<dbReference type="Gene3D" id="3.30.160.60">
    <property type="entry name" value="Classic Zinc Finger"/>
    <property type="match status" value="1"/>
</dbReference>
<organism evidence="11 12">
    <name type="scientific">Pyrus ussuriensis x Pyrus communis</name>
    <dbReference type="NCBI Taxonomy" id="2448454"/>
    <lineage>
        <taxon>Eukaryota</taxon>
        <taxon>Viridiplantae</taxon>
        <taxon>Streptophyta</taxon>
        <taxon>Embryophyta</taxon>
        <taxon>Tracheophyta</taxon>
        <taxon>Spermatophyta</taxon>
        <taxon>Magnoliopsida</taxon>
        <taxon>eudicotyledons</taxon>
        <taxon>Gunneridae</taxon>
        <taxon>Pentapetalae</taxon>
        <taxon>rosids</taxon>
        <taxon>fabids</taxon>
        <taxon>Rosales</taxon>
        <taxon>Rosaceae</taxon>
        <taxon>Amygdaloideae</taxon>
        <taxon>Maleae</taxon>
        <taxon>Pyrus</taxon>
    </lineage>
</organism>
<comment type="caution">
    <text evidence="11">The sequence shown here is derived from an EMBL/GenBank/DDBJ whole genome shotgun (WGS) entry which is preliminary data.</text>
</comment>
<feature type="compositionally biased region" description="Polar residues" evidence="9">
    <location>
        <begin position="142"/>
        <end position="153"/>
    </location>
</feature>
<dbReference type="PANTHER" id="PTHR45801:SF94">
    <property type="entry name" value="ZINC FINGER PROTEIN 10"/>
    <property type="match status" value="1"/>
</dbReference>
<dbReference type="AlphaFoldDB" id="A0A5N5H2F3"/>
<reference evidence="12" key="2">
    <citation type="submission" date="2019-10" db="EMBL/GenBank/DDBJ databases">
        <title>A de novo genome assembly of a pear dwarfing rootstock.</title>
        <authorList>
            <person name="Wang F."/>
            <person name="Wang J."/>
            <person name="Li S."/>
            <person name="Zhang Y."/>
            <person name="Fang M."/>
            <person name="Ma L."/>
            <person name="Zhao Y."/>
            <person name="Jiang S."/>
        </authorList>
    </citation>
    <scope>NUCLEOTIDE SEQUENCE [LARGE SCALE GENOMIC DNA]</scope>
</reference>
<dbReference type="SUPFAM" id="SSF57667">
    <property type="entry name" value="beta-beta-alpha zinc fingers"/>
    <property type="match status" value="1"/>
</dbReference>
<proteinExistence type="predicted"/>
<protein>
    <recommendedName>
        <fullName evidence="10">C2H2-type domain-containing protein</fullName>
    </recommendedName>
</protein>
<keyword evidence="5" id="KW-0805">Transcription regulation</keyword>
<feature type="compositionally biased region" description="Basic residues" evidence="9">
    <location>
        <begin position="79"/>
        <end position="88"/>
    </location>
</feature>
<feature type="region of interest" description="Disordered" evidence="9">
    <location>
        <begin position="139"/>
        <end position="232"/>
    </location>
</feature>
<evidence type="ECO:0000256" key="2">
    <source>
        <dbReference type="ARBA" id="ARBA00022723"/>
    </source>
</evidence>
<feature type="compositionally biased region" description="Low complexity" evidence="9">
    <location>
        <begin position="179"/>
        <end position="192"/>
    </location>
</feature>
<dbReference type="Proteomes" id="UP000327157">
    <property type="component" value="Chromosome 4"/>
</dbReference>
<dbReference type="OrthoDB" id="1708403at2759"/>
<evidence type="ECO:0000313" key="12">
    <source>
        <dbReference type="Proteomes" id="UP000327157"/>
    </source>
</evidence>
<comment type="subcellular location">
    <subcellularLocation>
        <location evidence="1">Nucleus</location>
    </subcellularLocation>
</comment>
<feature type="compositionally biased region" description="Low complexity" evidence="9">
    <location>
        <begin position="112"/>
        <end position="124"/>
    </location>
</feature>
<feature type="compositionally biased region" description="Basic and acidic residues" evidence="9">
    <location>
        <begin position="203"/>
        <end position="232"/>
    </location>
</feature>
<evidence type="ECO:0000256" key="9">
    <source>
        <dbReference type="SAM" id="MobiDB-lite"/>
    </source>
</evidence>
<dbReference type="PROSITE" id="PS50157">
    <property type="entry name" value="ZINC_FINGER_C2H2_2"/>
    <property type="match status" value="1"/>
</dbReference>
<feature type="compositionally biased region" description="Low complexity" evidence="9">
    <location>
        <begin position="154"/>
        <end position="163"/>
    </location>
</feature>
<dbReference type="InterPro" id="IPR052426">
    <property type="entry name" value="Plant_dev_regulator"/>
</dbReference>
<evidence type="ECO:0000256" key="3">
    <source>
        <dbReference type="ARBA" id="ARBA00022771"/>
    </source>
</evidence>
<evidence type="ECO:0000256" key="6">
    <source>
        <dbReference type="ARBA" id="ARBA00023163"/>
    </source>
</evidence>
<evidence type="ECO:0000256" key="4">
    <source>
        <dbReference type="ARBA" id="ARBA00022833"/>
    </source>
</evidence>
<evidence type="ECO:0000256" key="7">
    <source>
        <dbReference type="ARBA" id="ARBA00023242"/>
    </source>
</evidence>
<evidence type="ECO:0000256" key="1">
    <source>
        <dbReference type="ARBA" id="ARBA00004123"/>
    </source>
</evidence>
<dbReference type="SMART" id="SM00355">
    <property type="entry name" value="ZnF_C2H2"/>
    <property type="match status" value="1"/>
</dbReference>
<reference evidence="11 12" key="3">
    <citation type="submission" date="2019-11" db="EMBL/GenBank/DDBJ databases">
        <title>A de novo genome assembly of a pear dwarfing rootstock.</title>
        <authorList>
            <person name="Wang F."/>
            <person name="Wang J."/>
            <person name="Li S."/>
            <person name="Zhang Y."/>
            <person name="Fang M."/>
            <person name="Ma L."/>
            <person name="Zhao Y."/>
            <person name="Jiang S."/>
        </authorList>
    </citation>
    <scope>NUCLEOTIDE SEQUENCE [LARGE SCALE GENOMIC DNA]</scope>
    <source>
        <strain evidence="11">S2</strain>
        <tissue evidence="11">Leaf</tissue>
    </source>
</reference>
<keyword evidence="3 8" id="KW-0863">Zinc-finger</keyword>
<name>A0A5N5H2F3_9ROSA</name>